<dbReference type="PANTHER" id="PTHR21210">
    <property type="entry name" value="TRNA (URACIL-O(2)-)-METHYLTRANSFERASE-RELATED"/>
    <property type="match status" value="1"/>
</dbReference>
<dbReference type="InterPro" id="IPR011671">
    <property type="entry name" value="tRNA_uracil_MeTrfase"/>
</dbReference>
<keyword evidence="5 11" id="KW-0489">Methyltransferase</keyword>
<protein>
    <recommendedName>
        <fullName evidence="11">tRNA (uracil-O(2)-)-methyltransferase</fullName>
        <ecNumber evidence="11">2.1.1.211</ecNumber>
    </recommendedName>
</protein>
<evidence type="ECO:0000256" key="2">
    <source>
        <dbReference type="ARBA" id="ARBA00004496"/>
    </source>
</evidence>
<organism evidence="13 14">
    <name type="scientific">Apolygus lucorum</name>
    <name type="common">Small green plant bug</name>
    <name type="synonym">Lygocoris lucorum</name>
    <dbReference type="NCBI Taxonomy" id="248454"/>
    <lineage>
        <taxon>Eukaryota</taxon>
        <taxon>Metazoa</taxon>
        <taxon>Ecdysozoa</taxon>
        <taxon>Arthropoda</taxon>
        <taxon>Hexapoda</taxon>
        <taxon>Insecta</taxon>
        <taxon>Pterygota</taxon>
        <taxon>Neoptera</taxon>
        <taxon>Paraneoptera</taxon>
        <taxon>Hemiptera</taxon>
        <taxon>Heteroptera</taxon>
        <taxon>Panheteroptera</taxon>
        <taxon>Cimicomorpha</taxon>
        <taxon>Miridae</taxon>
        <taxon>Mirini</taxon>
        <taxon>Apolygus</taxon>
    </lineage>
</organism>
<keyword evidence="6 11" id="KW-0808">Transferase</keyword>
<keyword evidence="10" id="KW-0863">Zinc-finger</keyword>
<feature type="zinc finger region" description="C3H1-type" evidence="10">
    <location>
        <begin position="574"/>
        <end position="603"/>
    </location>
</feature>
<evidence type="ECO:0000256" key="1">
    <source>
        <dbReference type="ARBA" id="ARBA00002778"/>
    </source>
</evidence>
<evidence type="ECO:0000313" key="13">
    <source>
        <dbReference type="EMBL" id="KAF6207303.1"/>
    </source>
</evidence>
<evidence type="ECO:0000259" key="12">
    <source>
        <dbReference type="PROSITE" id="PS50103"/>
    </source>
</evidence>
<keyword evidence="4 11" id="KW-0963">Cytoplasm</keyword>
<comment type="function">
    <text evidence="11">Adenosyl-L-methionine (AdoMet)-dependent tRNA (uracil-O(2)-)-methyltransferase.</text>
</comment>
<evidence type="ECO:0000256" key="5">
    <source>
        <dbReference type="ARBA" id="ARBA00022603"/>
    </source>
</evidence>
<evidence type="ECO:0000256" key="10">
    <source>
        <dbReference type="PROSITE-ProRule" id="PRU00723"/>
    </source>
</evidence>
<dbReference type="GO" id="GO:0141101">
    <property type="term" value="F:tRNA(Ser) (uridine(44)-2'-O-)-methyltransferase activity"/>
    <property type="evidence" value="ECO:0007669"/>
    <property type="project" value="UniProtKB-EC"/>
</dbReference>
<dbReference type="InterPro" id="IPR029063">
    <property type="entry name" value="SAM-dependent_MTases_sf"/>
</dbReference>
<keyword evidence="8 11" id="KW-0819">tRNA processing</keyword>
<keyword evidence="10" id="KW-0862">Zinc</keyword>
<dbReference type="SUPFAM" id="SSF53335">
    <property type="entry name" value="S-adenosyl-L-methionine-dependent methyltransferases"/>
    <property type="match status" value="1"/>
</dbReference>
<dbReference type="GO" id="GO:0005737">
    <property type="term" value="C:cytoplasm"/>
    <property type="evidence" value="ECO:0007669"/>
    <property type="project" value="UniProtKB-SubCell"/>
</dbReference>
<comment type="similarity">
    <text evidence="3 11">Belongs to the TRM44 family.</text>
</comment>
<evidence type="ECO:0000256" key="11">
    <source>
        <dbReference type="RuleBase" id="RU368004"/>
    </source>
</evidence>
<dbReference type="PANTHER" id="PTHR21210:SF0">
    <property type="entry name" value="TRNA (URACIL-O(2)-)-METHYLTRANSFERASE-RELATED"/>
    <property type="match status" value="1"/>
</dbReference>
<keyword evidence="7 11" id="KW-0949">S-adenosyl-L-methionine</keyword>
<dbReference type="EMBL" id="WIXP02000008">
    <property type="protein sequence ID" value="KAF6207303.1"/>
    <property type="molecule type" value="Genomic_DNA"/>
</dbReference>
<gene>
    <name evidence="13" type="ORF">GE061_018544</name>
</gene>
<comment type="function">
    <text evidence="1">Probable adenosyl-L-methionine (AdoMet)-dependent tRNA (uracil-O(2)-)-methyltransferase.</text>
</comment>
<keyword evidence="14" id="KW-1185">Reference proteome</keyword>
<evidence type="ECO:0000256" key="6">
    <source>
        <dbReference type="ARBA" id="ARBA00022679"/>
    </source>
</evidence>
<evidence type="ECO:0000256" key="4">
    <source>
        <dbReference type="ARBA" id="ARBA00022490"/>
    </source>
</evidence>
<dbReference type="PROSITE" id="PS50103">
    <property type="entry name" value="ZF_C3H1"/>
    <property type="match status" value="1"/>
</dbReference>
<dbReference type="GO" id="GO:0008270">
    <property type="term" value="F:zinc ion binding"/>
    <property type="evidence" value="ECO:0007669"/>
    <property type="project" value="UniProtKB-KW"/>
</dbReference>
<feature type="domain" description="C3H1-type" evidence="12">
    <location>
        <begin position="574"/>
        <end position="603"/>
    </location>
</feature>
<dbReference type="Pfam" id="PF07757">
    <property type="entry name" value="AdoMet_MTase"/>
    <property type="match status" value="1"/>
</dbReference>
<comment type="caution">
    <text evidence="13">The sequence shown here is derived from an EMBL/GenBank/DDBJ whole genome shotgun (WGS) entry which is preliminary data.</text>
</comment>
<evidence type="ECO:0000256" key="8">
    <source>
        <dbReference type="ARBA" id="ARBA00022694"/>
    </source>
</evidence>
<reference evidence="13" key="1">
    <citation type="journal article" date="2021" name="Mol. Ecol. Resour.">
        <title>Apolygus lucorum genome provides insights into omnivorousness and mesophyll feeding.</title>
        <authorList>
            <person name="Liu Y."/>
            <person name="Liu H."/>
            <person name="Wang H."/>
            <person name="Huang T."/>
            <person name="Liu B."/>
            <person name="Yang B."/>
            <person name="Yin L."/>
            <person name="Li B."/>
            <person name="Zhang Y."/>
            <person name="Zhang S."/>
            <person name="Jiang F."/>
            <person name="Zhang X."/>
            <person name="Ren Y."/>
            <person name="Wang B."/>
            <person name="Wang S."/>
            <person name="Lu Y."/>
            <person name="Wu K."/>
            <person name="Fan W."/>
            <person name="Wang G."/>
        </authorList>
    </citation>
    <scope>NUCLEOTIDE SEQUENCE</scope>
    <source>
        <strain evidence="13">12Hb</strain>
    </source>
</reference>
<accession>A0A8S9XEC3</accession>
<comment type="catalytic activity">
    <reaction evidence="9 11">
        <text>uridine(44) in tRNA(Ser) + S-adenosyl-L-methionine = 2'-O-methyluridine(44) in tRNA(Ser) + S-adenosyl-L-homocysteine + H(+)</text>
        <dbReference type="Rhea" id="RHEA:43100"/>
        <dbReference type="Rhea" id="RHEA-COMP:10339"/>
        <dbReference type="Rhea" id="RHEA-COMP:10340"/>
        <dbReference type="ChEBI" id="CHEBI:15378"/>
        <dbReference type="ChEBI" id="CHEBI:57856"/>
        <dbReference type="ChEBI" id="CHEBI:59789"/>
        <dbReference type="ChEBI" id="CHEBI:65315"/>
        <dbReference type="ChEBI" id="CHEBI:74478"/>
        <dbReference type="EC" id="2.1.1.211"/>
    </reaction>
</comment>
<keyword evidence="10" id="KW-0479">Metal-binding</keyword>
<name>A0A8S9XEC3_APOLU</name>
<dbReference type="EC" id="2.1.1.211" evidence="11"/>
<evidence type="ECO:0000313" key="14">
    <source>
        <dbReference type="Proteomes" id="UP000466442"/>
    </source>
</evidence>
<comment type="subcellular location">
    <subcellularLocation>
        <location evidence="2 11">Cytoplasm</location>
    </subcellularLocation>
</comment>
<evidence type="ECO:0000256" key="9">
    <source>
        <dbReference type="ARBA" id="ARBA00047957"/>
    </source>
</evidence>
<dbReference type="GO" id="GO:0030488">
    <property type="term" value="P:tRNA methylation"/>
    <property type="evidence" value="ECO:0007669"/>
    <property type="project" value="UniProtKB-UniRule"/>
</dbReference>
<dbReference type="InterPro" id="IPR000571">
    <property type="entry name" value="Znf_CCCH"/>
</dbReference>
<dbReference type="AlphaFoldDB" id="A0A8S9XEC3"/>
<dbReference type="OrthoDB" id="10047021at2759"/>
<dbReference type="Gene3D" id="3.40.50.150">
    <property type="entry name" value="Vaccinia Virus protein VP39"/>
    <property type="match status" value="1"/>
</dbReference>
<dbReference type="Proteomes" id="UP000466442">
    <property type="component" value="Unassembled WGS sequence"/>
</dbReference>
<evidence type="ECO:0000256" key="7">
    <source>
        <dbReference type="ARBA" id="ARBA00022691"/>
    </source>
</evidence>
<evidence type="ECO:0000256" key="3">
    <source>
        <dbReference type="ARBA" id="ARBA00009056"/>
    </source>
</evidence>
<proteinExistence type="inferred from homology"/>
<sequence>MGASLIGGAVVFESRVELGNFEPLLFGRTLETSVARREKGGDLSFLMTPKDVRRAVVLWITKPSAYNKNVGTADLLCLDLGQSDRTLDSVKDFFRNANLKNAVSYTSARTCLVSFLKERGLLFGSELDLKGCWCVVRFIIPKNGVYRPGTIDLVTCDFGNGVADFYTLKNDDDLNLVHHYSINFDGSTVVFTPKQGENEEFSRIEKLLMSKIDKWSSNEMGNSGTPSLGLVSQEEYFVLYNNLKKKYCESIRKIWQESTDPDKFIHEDVAIATYLILLWGRKLVKFVDLGCGNGLLVHILASEGHTGVGIDVRARKIWASYPPTTVLKEETIVPSPSYVFPDADWVIGNHSDELTPWIPIISLLSSATTNFFLLPCCAYEFSGAKYKRANAAKSQYAEYLDYVQDICAECGFEVFRDRLKIPSTKRICLVSKGRTPSTKDLVGLVKEIISRRGSSIQSERPQKEWLTGFKTRDIVERVKNCTQLEQSFVSRLLEKISNLLLMKDTGFGSPWNSGNPTDISALAKLLDKEDLKQLKNECGGLQTFLRNHRFIFQITEGKVTFRKPEVREERPKVWKTRPCWFYTNHPHSCPLEDQMCSYIHGRTEERLPR</sequence>